<name>A0A386KL79_9CAUD</name>
<proteinExistence type="predicted"/>
<gene>
    <name evidence="2" type="primary">39</name>
    <name evidence="2" type="ORF">SEA_BURRO_39</name>
</gene>
<sequence length="352" mass="37313">MAKKKTETIGERNKRLGNAPGTGSVLKPGYTAPASPWGSLGNFLNPKKQVPVAPQNPRTVTTAPINDGGGSPGGGTGGGDGGYAAARSASRSASQKQNDNTAALVDQQRKLIDAFGTQRDKKLGNINNSFTTSDSLLMKNYGLAAEGLAGTRRQNEMAEGDASFSNISNAVRERQNIADQAASQGAGETDLLRSQLAAFRNYAANQGEVNRSFNDTLQSINNSLTSLNSDTSTSRTNLFNQREADREAAWANYANQTSDAWTQIANIENANTNTESDMTVGYNKKFTDAGAQAAAAVKNSYSRQAIPTGWNEWGGKQGTQERALTSSNRAAAISLGGPVRRPEGATLRRWEG</sequence>
<feature type="region of interest" description="Disordered" evidence="1">
    <location>
        <begin position="329"/>
        <end position="352"/>
    </location>
</feature>
<keyword evidence="3" id="KW-1185">Reference proteome</keyword>
<feature type="compositionally biased region" description="Low complexity" evidence="1">
    <location>
        <begin position="83"/>
        <end position="94"/>
    </location>
</feature>
<evidence type="ECO:0000313" key="3">
    <source>
        <dbReference type="Proteomes" id="UP000267142"/>
    </source>
</evidence>
<feature type="region of interest" description="Disordered" evidence="1">
    <location>
        <begin position="1"/>
        <end position="101"/>
    </location>
</feature>
<evidence type="ECO:0000256" key="1">
    <source>
        <dbReference type="SAM" id="MobiDB-lite"/>
    </source>
</evidence>
<reference evidence="2 3" key="1">
    <citation type="submission" date="2018-08" db="EMBL/GenBank/DDBJ databases">
        <authorList>
            <person name="Solberg C.E."/>
            <person name="Bonilla J.A."/>
            <person name="Klyczek K."/>
            <person name="Garlena R.A."/>
            <person name="Russell D.A."/>
            <person name="Pope W.H."/>
            <person name="Jacobs-Sera D."/>
            <person name="Hatfull G.F."/>
        </authorList>
    </citation>
    <scope>NUCLEOTIDE SEQUENCE [LARGE SCALE GENOMIC DNA]</scope>
</reference>
<dbReference type="KEGG" id="vg:55611849"/>
<dbReference type="EMBL" id="MH825698">
    <property type="protein sequence ID" value="AYD86182.1"/>
    <property type="molecule type" value="Genomic_DNA"/>
</dbReference>
<feature type="compositionally biased region" description="Gly residues" evidence="1">
    <location>
        <begin position="67"/>
        <end position="82"/>
    </location>
</feature>
<protein>
    <submittedName>
        <fullName evidence="2">Uncharacterized protein</fullName>
    </submittedName>
</protein>
<feature type="compositionally biased region" description="Basic and acidic residues" evidence="1">
    <location>
        <begin position="340"/>
        <end position="352"/>
    </location>
</feature>
<organism evidence="2 3">
    <name type="scientific">Microbacterium phage Burro</name>
    <dbReference type="NCBI Taxonomy" id="2315703"/>
    <lineage>
        <taxon>Viruses</taxon>
        <taxon>Duplodnaviria</taxon>
        <taxon>Heunggongvirae</taxon>
        <taxon>Uroviricota</taxon>
        <taxon>Caudoviricetes</taxon>
        <taxon>Burrovirus</taxon>
        <taxon>Burrovirus burro</taxon>
    </lineage>
</organism>
<dbReference type="Proteomes" id="UP000267142">
    <property type="component" value="Segment"/>
</dbReference>
<accession>A0A386KL79</accession>
<dbReference type="GeneID" id="55611849"/>
<evidence type="ECO:0000313" key="2">
    <source>
        <dbReference type="EMBL" id="AYD86182.1"/>
    </source>
</evidence>
<dbReference type="RefSeq" id="YP_009841658.1">
    <property type="nucleotide sequence ID" value="NC_048733.1"/>
</dbReference>
<feature type="compositionally biased region" description="Basic and acidic residues" evidence="1">
    <location>
        <begin position="1"/>
        <end position="14"/>
    </location>
</feature>